<dbReference type="Proteomes" id="UP000789366">
    <property type="component" value="Unassembled WGS sequence"/>
</dbReference>
<gene>
    <name evidence="1" type="ORF">SPELUC_LOCUS11156</name>
</gene>
<keyword evidence="2" id="KW-1185">Reference proteome</keyword>
<dbReference type="EMBL" id="CAJVPW010022762">
    <property type="protein sequence ID" value="CAG8698691.1"/>
    <property type="molecule type" value="Genomic_DNA"/>
</dbReference>
<accession>A0ACA9PAZ2</accession>
<proteinExistence type="predicted"/>
<sequence>MQSLCYDVFSINDWQLLLEMTNNFYQKDMAREDNYDQQQFLFSLLLENIPHDLVQEVWKIVKHSRQNSEL</sequence>
<reference evidence="1" key="1">
    <citation type="submission" date="2021-06" db="EMBL/GenBank/DDBJ databases">
        <authorList>
            <person name="Kallberg Y."/>
            <person name="Tangrot J."/>
            <person name="Rosling A."/>
        </authorList>
    </citation>
    <scope>NUCLEOTIDE SEQUENCE</scope>
    <source>
        <strain evidence="1">28 12/20/2015</strain>
    </source>
</reference>
<evidence type="ECO:0000313" key="1">
    <source>
        <dbReference type="EMBL" id="CAG8698691.1"/>
    </source>
</evidence>
<organism evidence="1 2">
    <name type="scientific">Cetraspora pellucida</name>
    <dbReference type="NCBI Taxonomy" id="1433469"/>
    <lineage>
        <taxon>Eukaryota</taxon>
        <taxon>Fungi</taxon>
        <taxon>Fungi incertae sedis</taxon>
        <taxon>Mucoromycota</taxon>
        <taxon>Glomeromycotina</taxon>
        <taxon>Glomeromycetes</taxon>
        <taxon>Diversisporales</taxon>
        <taxon>Gigasporaceae</taxon>
        <taxon>Cetraspora</taxon>
    </lineage>
</organism>
<comment type="caution">
    <text evidence="1">The sequence shown here is derived from an EMBL/GenBank/DDBJ whole genome shotgun (WGS) entry which is preliminary data.</text>
</comment>
<name>A0ACA9PAZ2_9GLOM</name>
<evidence type="ECO:0000313" key="2">
    <source>
        <dbReference type="Proteomes" id="UP000789366"/>
    </source>
</evidence>
<protein>
    <submittedName>
        <fullName evidence="1">8531_t:CDS:1</fullName>
    </submittedName>
</protein>